<name>A0A1Y1QVE6_9GAMM</name>
<dbReference type="EMBL" id="MTEJ01000027">
    <property type="protein sequence ID" value="OQX14591.1"/>
    <property type="molecule type" value="Genomic_DNA"/>
</dbReference>
<reference evidence="1 2" key="1">
    <citation type="submission" date="2017-01" db="EMBL/GenBank/DDBJ databases">
        <title>Novel large sulfur bacteria in the metagenomes of groundwater-fed chemosynthetic microbial mats in the Lake Huron basin.</title>
        <authorList>
            <person name="Sharrar A.M."/>
            <person name="Flood B.E."/>
            <person name="Bailey J.V."/>
            <person name="Jones D.S."/>
            <person name="Biddanda B."/>
            <person name="Ruberg S.A."/>
            <person name="Marcus D.N."/>
            <person name="Dick G.J."/>
        </authorList>
    </citation>
    <scope>NUCLEOTIDE SEQUENCE [LARGE SCALE GENOMIC DNA]</scope>
    <source>
        <strain evidence="1">A8</strain>
    </source>
</reference>
<proteinExistence type="predicted"/>
<organism evidence="1 2">
    <name type="scientific">Thiothrix lacustris</name>
    <dbReference type="NCBI Taxonomy" id="525917"/>
    <lineage>
        <taxon>Bacteria</taxon>
        <taxon>Pseudomonadati</taxon>
        <taxon>Pseudomonadota</taxon>
        <taxon>Gammaproteobacteria</taxon>
        <taxon>Thiotrichales</taxon>
        <taxon>Thiotrichaceae</taxon>
        <taxon>Thiothrix</taxon>
    </lineage>
</organism>
<accession>A0A1Y1QVE6</accession>
<comment type="caution">
    <text evidence="1">The sequence shown here is derived from an EMBL/GenBank/DDBJ whole genome shotgun (WGS) entry which is preliminary data.</text>
</comment>
<dbReference type="Proteomes" id="UP000192491">
    <property type="component" value="Unassembled WGS sequence"/>
</dbReference>
<evidence type="ECO:0000313" key="2">
    <source>
        <dbReference type="Proteomes" id="UP000192491"/>
    </source>
</evidence>
<evidence type="ECO:0000313" key="1">
    <source>
        <dbReference type="EMBL" id="OQX14591.1"/>
    </source>
</evidence>
<sequence length="127" mass="14845">MLVDRNGYGLDYHQREKLKSEAWAVLASNASIEARARALLYVVEAHYWRAREDLENCSKAVQRKIHGKRYMPGYALDIDIYTRHWMWANGDRVAEQDAVAYVKEKFGYKPEESKFLKKGKSMYHSVA</sequence>
<dbReference type="AlphaFoldDB" id="A0A1Y1QVE6"/>
<gene>
    <name evidence="1" type="ORF">BWK73_09355</name>
</gene>
<protein>
    <submittedName>
        <fullName evidence="1">Uncharacterized protein</fullName>
    </submittedName>
</protein>